<dbReference type="PANTHER" id="PTHR43744">
    <property type="entry name" value="ABC TRANSPORTER PERMEASE PROTEIN MG189-RELATED-RELATED"/>
    <property type="match status" value="1"/>
</dbReference>
<protein>
    <submittedName>
        <fullName evidence="9">Carbohydrate ABC transporter permease</fullName>
    </submittedName>
</protein>
<reference evidence="9 10" key="1">
    <citation type="submission" date="2024-09" db="EMBL/GenBank/DDBJ databases">
        <authorList>
            <person name="Sun Q."/>
            <person name="Mori K."/>
        </authorList>
    </citation>
    <scope>NUCLEOTIDE SEQUENCE [LARGE SCALE GENOMIC DNA]</scope>
    <source>
        <strain evidence="9 10">TBRC 3947</strain>
    </source>
</reference>
<evidence type="ECO:0000259" key="8">
    <source>
        <dbReference type="PROSITE" id="PS50928"/>
    </source>
</evidence>
<comment type="similarity">
    <text evidence="7">Belongs to the binding-protein-dependent transport system permease family.</text>
</comment>
<dbReference type="RefSeq" id="WP_377257380.1">
    <property type="nucleotide sequence ID" value="NZ_JBHLUH010000063.1"/>
</dbReference>
<proteinExistence type="inferred from homology"/>
<feature type="transmembrane region" description="Helical" evidence="7">
    <location>
        <begin position="262"/>
        <end position="283"/>
    </location>
</feature>
<feature type="domain" description="ABC transmembrane type-1" evidence="8">
    <location>
        <begin position="87"/>
        <end position="279"/>
    </location>
</feature>
<evidence type="ECO:0000256" key="2">
    <source>
        <dbReference type="ARBA" id="ARBA00022448"/>
    </source>
</evidence>
<dbReference type="PROSITE" id="PS50928">
    <property type="entry name" value="ABC_TM1"/>
    <property type="match status" value="1"/>
</dbReference>
<sequence>MTTANPTVNVARRSLTAGRAVFRALAIVFLVIGLVVLIYPVVWAVATSFKSPGEISSNLGLLPEIFTPSNYAEGWSAIPGVPFGRFFLNSLLVAGLTAIGTVLSSAVAAFAFTRIQFRMRAFWFALMIGTLLLPYHVLIVPHYVIFNELDWVGTYLPLVVPKFLATEAFFVFLMVQFMRGLPRELDEAAAIDGCGRFRLFFSIILPLSRPALVTAAIFSFIWAWNDFFAQLIFINDPAMYTVPVALNAFIDSAGQAQLGPMFAMAVLSLVPILVFFVVFQRLLVEGIATQGVKG</sequence>
<evidence type="ECO:0000256" key="7">
    <source>
        <dbReference type="RuleBase" id="RU363032"/>
    </source>
</evidence>
<dbReference type="Gene3D" id="1.10.3720.10">
    <property type="entry name" value="MetI-like"/>
    <property type="match status" value="1"/>
</dbReference>
<dbReference type="EMBL" id="JBHLUH010000063">
    <property type="protein sequence ID" value="MFC0531974.1"/>
    <property type="molecule type" value="Genomic_DNA"/>
</dbReference>
<feature type="transmembrane region" description="Helical" evidence="7">
    <location>
        <begin position="21"/>
        <end position="46"/>
    </location>
</feature>
<feature type="transmembrane region" description="Helical" evidence="7">
    <location>
        <begin position="199"/>
        <end position="221"/>
    </location>
</feature>
<evidence type="ECO:0000256" key="4">
    <source>
        <dbReference type="ARBA" id="ARBA00022692"/>
    </source>
</evidence>
<keyword evidence="4 7" id="KW-0812">Transmembrane</keyword>
<dbReference type="PANTHER" id="PTHR43744:SF6">
    <property type="entry name" value="ABC TRANSPORTER PERMEASE PROTEIN YESQ-RELATED"/>
    <property type="match status" value="1"/>
</dbReference>
<evidence type="ECO:0000256" key="3">
    <source>
        <dbReference type="ARBA" id="ARBA00022475"/>
    </source>
</evidence>
<keyword evidence="3" id="KW-1003">Cell membrane</keyword>
<keyword evidence="5 7" id="KW-1133">Transmembrane helix</keyword>
<accession>A0ABV6MBV6</accession>
<keyword evidence="6 7" id="KW-0472">Membrane</keyword>
<dbReference type="CDD" id="cd06261">
    <property type="entry name" value="TM_PBP2"/>
    <property type="match status" value="1"/>
</dbReference>
<evidence type="ECO:0000256" key="5">
    <source>
        <dbReference type="ARBA" id="ARBA00022989"/>
    </source>
</evidence>
<feature type="transmembrane region" description="Helical" evidence="7">
    <location>
        <begin position="86"/>
        <end position="110"/>
    </location>
</feature>
<evidence type="ECO:0000313" key="9">
    <source>
        <dbReference type="EMBL" id="MFC0531974.1"/>
    </source>
</evidence>
<evidence type="ECO:0000256" key="6">
    <source>
        <dbReference type="ARBA" id="ARBA00023136"/>
    </source>
</evidence>
<feature type="transmembrane region" description="Helical" evidence="7">
    <location>
        <begin position="122"/>
        <end position="146"/>
    </location>
</feature>
<feature type="transmembrane region" description="Helical" evidence="7">
    <location>
        <begin position="158"/>
        <end position="178"/>
    </location>
</feature>
<keyword evidence="10" id="KW-1185">Reference proteome</keyword>
<name>A0ABV6MBV6_9ACTN</name>
<dbReference type="Proteomes" id="UP001589867">
    <property type="component" value="Unassembled WGS sequence"/>
</dbReference>
<evidence type="ECO:0000256" key="1">
    <source>
        <dbReference type="ARBA" id="ARBA00004651"/>
    </source>
</evidence>
<dbReference type="Pfam" id="PF00528">
    <property type="entry name" value="BPD_transp_1"/>
    <property type="match status" value="1"/>
</dbReference>
<organism evidence="9 10">
    <name type="scientific">Phytohabitans kaempferiae</name>
    <dbReference type="NCBI Taxonomy" id="1620943"/>
    <lineage>
        <taxon>Bacteria</taxon>
        <taxon>Bacillati</taxon>
        <taxon>Actinomycetota</taxon>
        <taxon>Actinomycetes</taxon>
        <taxon>Micromonosporales</taxon>
        <taxon>Micromonosporaceae</taxon>
    </lineage>
</organism>
<dbReference type="InterPro" id="IPR035906">
    <property type="entry name" value="MetI-like_sf"/>
</dbReference>
<comment type="caution">
    <text evidence="9">The sequence shown here is derived from an EMBL/GenBank/DDBJ whole genome shotgun (WGS) entry which is preliminary data.</text>
</comment>
<evidence type="ECO:0000313" key="10">
    <source>
        <dbReference type="Proteomes" id="UP001589867"/>
    </source>
</evidence>
<gene>
    <name evidence="9" type="ORF">ACFFIA_30420</name>
</gene>
<comment type="subcellular location">
    <subcellularLocation>
        <location evidence="1 7">Cell membrane</location>
        <topology evidence="1 7">Multi-pass membrane protein</topology>
    </subcellularLocation>
</comment>
<dbReference type="SUPFAM" id="SSF161098">
    <property type="entry name" value="MetI-like"/>
    <property type="match status" value="1"/>
</dbReference>
<dbReference type="InterPro" id="IPR000515">
    <property type="entry name" value="MetI-like"/>
</dbReference>
<keyword evidence="2 7" id="KW-0813">Transport</keyword>